<dbReference type="Proteomes" id="UP001345219">
    <property type="component" value="Chromosome 12"/>
</dbReference>
<dbReference type="AlphaFoldDB" id="A0AAN7GTU4"/>
<evidence type="ECO:0000313" key="7">
    <source>
        <dbReference type="Proteomes" id="UP001345219"/>
    </source>
</evidence>
<keyword evidence="2" id="KW-0805">Transcription regulation</keyword>
<evidence type="ECO:0000256" key="5">
    <source>
        <dbReference type="ARBA" id="ARBA00023242"/>
    </source>
</evidence>
<keyword evidence="5" id="KW-0539">Nucleus</keyword>
<dbReference type="EMBL" id="JAXIOK010000019">
    <property type="protein sequence ID" value="KAK4748609.1"/>
    <property type="molecule type" value="Genomic_DNA"/>
</dbReference>
<dbReference type="InterPro" id="IPR051442">
    <property type="entry name" value="B3_domain"/>
</dbReference>
<organism evidence="6 7">
    <name type="scientific">Trapa incisa</name>
    <dbReference type="NCBI Taxonomy" id="236973"/>
    <lineage>
        <taxon>Eukaryota</taxon>
        <taxon>Viridiplantae</taxon>
        <taxon>Streptophyta</taxon>
        <taxon>Embryophyta</taxon>
        <taxon>Tracheophyta</taxon>
        <taxon>Spermatophyta</taxon>
        <taxon>Magnoliopsida</taxon>
        <taxon>eudicotyledons</taxon>
        <taxon>Gunneridae</taxon>
        <taxon>Pentapetalae</taxon>
        <taxon>rosids</taxon>
        <taxon>malvids</taxon>
        <taxon>Myrtales</taxon>
        <taxon>Lythraceae</taxon>
        <taxon>Trapa</taxon>
    </lineage>
</organism>
<proteinExistence type="predicted"/>
<evidence type="ECO:0000256" key="4">
    <source>
        <dbReference type="ARBA" id="ARBA00023163"/>
    </source>
</evidence>
<keyword evidence="3" id="KW-0238">DNA-binding</keyword>
<dbReference type="Gene3D" id="2.40.330.10">
    <property type="entry name" value="DNA-binding pseudobarrel domain"/>
    <property type="match status" value="1"/>
</dbReference>
<comment type="caution">
    <text evidence="6">The sequence shown here is derived from an EMBL/GenBank/DDBJ whole genome shotgun (WGS) entry which is preliminary data.</text>
</comment>
<evidence type="ECO:0008006" key="8">
    <source>
        <dbReference type="Google" id="ProtNLM"/>
    </source>
</evidence>
<evidence type="ECO:0000256" key="2">
    <source>
        <dbReference type="ARBA" id="ARBA00023015"/>
    </source>
</evidence>
<sequence length="158" mass="18103">MEFHLLDPLHDPSPPSSFIDFLGVEMQNISNPWKIEKVLFSTDVGANSSHLHLPKADEEAHILTAMNEEMVTTLQTLGRTSWLMVRLVDEDEGTVYDGMKLTHYYSTSDRYVLNGAWNKICKERVLQVNDKVGLYWDPAEHALHFSVRQRAFREDGVA</sequence>
<evidence type="ECO:0000256" key="1">
    <source>
        <dbReference type="ARBA" id="ARBA00004123"/>
    </source>
</evidence>
<dbReference type="GO" id="GO:0003677">
    <property type="term" value="F:DNA binding"/>
    <property type="evidence" value="ECO:0007669"/>
    <property type="project" value="UniProtKB-KW"/>
</dbReference>
<dbReference type="InterPro" id="IPR015300">
    <property type="entry name" value="DNA-bd_pseudobarrel_sf"/>
</dbReference>
<dbReference type="SUPFAM" id="SSF101936">
    <property type="entry name" value="DNA-binding pseudobarrel domain"/>
    <property type="match status" value="1"/>
</dbReference>
<comment type="subcellular location">
    <subcellularLocation>
        <location evidence="1">Nucleus</location>
    </subcellularLocation>
</comment>
<dbReference type="PANTHER" id="PTHR34269:SF11">
    <property type="entry name" value="B3 DOMAIN PROTEIN"/>
    <property type="match status" value="1"/>
</dbReference>
<gene>
    <name evidence="6" type="ORF">SAY87_015195</name>
</gene>
<protein>
    <recommendedName>
        <fullName evidence="8">TF-B3 domain-containing protein</fullName>
    </recommendedName>
</protein>
<dbReference type="GO" id="GO:0005634">
    <property type="term" value="C:nucleus"/>
    <property type="evidence" value="ECO:0007669"/>
    <property type="project" value="UniProtKB-SubCell"/>
</dbReference>
<reference evidence="6 7" key="1">
    <citation type="journal article" date="2023" name="Hortic Res">
        <title>Pangenome of water caltrop reveals structural variations and asymmetric subgenome divergence after allopolyploidization.</title>
        <authorList>
            <person name="Zhang X."/>
            <person name="Chen Y."/>
            <person name="Wang L."/>
            <person name="Yuan Y."/>
            <person name="Fang M."/>
            <person name="Shi L."/>
            <person name="Lu R."/>
            <person name="Comes H.P."/>
            <person name="Ma Y."/>
            <person name="Chen Y."/>
            <person name="Huang G."/>
            <person name="Zhou Y."/>
            <person name="Zheng Z."/>
            <person name="Qiu Y."/>
        </authorList>
    </citation>
    <scope>NUCLEOTIDE SEQUENCE [LARGE SCALE GENOMIC DNA]</scope>
    <source>
        <tissue evidence="6">Roots</tissue>
    </source>
</reference>
<keyword evidence="7" id="KW-1185">Reference proteome</keyword>
<name>A0AAN7GTU4_9MYRT</name>
<dbReference type="InterPro" id="IPR003340">
    <property type="entry name" value="B3_DNA-bd"/>
</dbReference>
<evidence type="ECO:0000256" key="3">
    <source>
        <dbReference type="ARBA" id="ARBA00023125"/>
    </source>
</evidence>
<evidence type="ECO:0000313" key="6">
    <source>
        <dbReference type="EMBL" id="KAK4748609.1"/>
    </source>
</evidence>
<dbReference type="PANTHER" id="PTHR34269">
    <property type="entry name" value="TRANSCRIPTION FACTOR B3-DOMAIN FAMILY-RELATED"/>
    <property type="match status" value="1"/>
</dbReference>
<keyword evidence="4" id="KW-0804">Transcription</keyword>
<accession>A0AAN7GTU4</accession>
<dbReference type="CDD" id="cd10017">
    <property type="entry name" value="B3_DNA"/>
    <property type="match status" value="1"/>
</dbReference>